<dbReference type="CDD" id="cd01097">
    <property type="entry name" value="Tetrahydromethanopterin_reductase"/>
    <property type="match status" value="1"/>
</dbReference>
<keyword evidence="4" id="KW-1185">Reference proteome</keyword>
<dbReference type="GO" id="GO:0016705">
    <property type="term" value="F:oxidoreductase activity, acting on paired donors, with incorporation or reduction of molecular oxygen"/>
    <property type="evidence" value="ECO:0007669"/>
    <property type="project" value="InterPro"/>
</dbReference>
<evidence type="ECO:0000313" key="4">
    <source>
        <dbReference type="Proteomes" id="UP000619260"/>
    </source>
</evidence>
<dbReference type="Proteomes" id="UP000619260">
    <property type="component" value="Unassembled WGS sequence"/>
</dbReference>
<dbReference type="InterPro" id="IPR036661">
    <property type="entry name" value="Luciferase-like_sf"/>
</dbReference>
<dbReference type="PANTHER" id="PTHR43244:SF1">
    <property type="entry name" value="5,10-METHYLENETETRAHYDROMETHANOPTERIN REDUCTASE"/>
    <property type="match status" value="1"/>
</dbReference>
<organism evidence="3 4">
    <name type="scientific">Virgisporangium aliadipatigenens</name>
    <dbReference type="NCBI Taxonomy" id="741659"/>
    <lineage>
        <taxon>Bacteria</taxon>
        <taxon>Bacillati</taxon>
        <taxon>Actinomycetota</taxon>
        <taxon>Actinomycetes</taxon>
        <taxon>Micromonosporales</taxon>
        <taxon>Micromonosporaceae</taxon>
        <taxon>Virgisporangium</taxon>
    </lineage>
</organism>
<protein>
    <submittedName>
        <fullName evidence="3">Oxidoreductase</fullName>
    </submittedName>
</protein>
<dbReference type="Pfam" id="PF00296">
    <property type="entry name" value="Bac_luciferase"/>
    <property type="match status" value="1"/>
</dbReference>
<keyword evidence="1" id="KW-0560">Oxidoreductase</keyword>
<evidence type="ECO:0000313" key="3">
    <source>
        <dbReference type="EMBL" id="GIJ46716.1"/>
    </source>
</evidence>
<accession>A0A8J3YMT5</accession>
<reference evidence="3" key="1">
    <citation type="submission" date="2021-01" db="EMBL/GenBank/DDBJ databases">
        <title>Whole genome shotgun sequence of Virgisporangium aliadipatigenens NBRC 105644.</title>
        <authorList>
            <person name="Komaki H."/>
            <person name="Tamura T."/>
        </authorList>
    </citation>
    <scope>NUCLEOTIDE SEQUENCE</scope>
    <source>
        <strain evidence="3">NBRC 105644</strain>
    </source>
</reference>
<dbReference type="PANTHER" id="PTHR43244">
    <property type="match status" value="1"/>
</dbReference>
<gene>
    <name evidence="3" type="ORF">Val02_36020</name>
</gene>
<sequence>MLMTTLGAVFLPYLPPERLRSIVEKAEECGLEELWLWEDCFRESGIATAAAALAWSDTLRVGVGLLPVPLRNVAATAMEIATLERLFPGRVRIAVGHGAQDWMHQVNARVESPLTLLREYLDALRALLRGETVSTEGRYVTLRNVTLDWPPERAPEILAGAIGPRSMRLVGGSADGAVVVAGTSPAALTEAISLLNEGAHAASRPEPVPVVLYVHAATGPTADERMEGERERWGYESTVDRVVTGDAKAIAAAVRTWAAAGAQTVILQPTPDEPDLEGFIEMVARDIRPLVD</sequence>
<proteinExistence type="predicted"/>
<dbReference type="EMBL" id="BOPF01000012">
    <property type="protein sequence ID" value="GIJ46716.1"/>
    <property type="molecule type" value="Genomic_DNA"/>
</dbReference>
<dbReference type="AlphaFoldDB" id="A0A8J3YMT5"/>
<feature type="domain" description="Luciferase-like" evidence="2">
    <location>
        <begin position="15"/>
        <end position="233"/>
    </location>
</feature>
<comment type="caution">
    <text evidence="3">The sequence shown here is derived from an EMBL/GenBank/DDBJ whole genome shotgun (WGS) entry which is preliminary data.</text>
</comment>
<dbReference type="InterPro" id="IPR050564">
    <property type="entry name" value="F420-G6PD/mer"/>
</dbReference>
<name>A0A8J3YMT5_9ACTN</name>
<evidence type="ECO:0000256" key="1">
    <source>
        <dbReference type="ARBA" id="ARBA00023002"/>
    </source>
</evidence>
<dbReference type="Gene3D" id="3.20.20.30">
    <property type="entry name" value="Luciferase-like domain"/>
    <property type="match status" value="1"/>
</dbReference>
<evidence type="ECO:0000259" key="2">
    <source>
        <dbReference type="Pfam" id="PF00296"/>
    </source>
</evidence>
<dbReference type="InterPro" id="IPR011251">
    <property type="entry name" value="Luciferase-like_dom"/>
</dbReference>
<dbReference type="SUPFAM" id="SSF51679">
    <property type="entry name" value="Bacterial luciferase-like"/>
    <property type="match status" value="1"/>
</dbReference>